<gene>
    <name evidence="1" type="ORF">pipiens_010617</name>
</gene>
<reference evidence="1 2" key="1">
    <citation type="submission" date="2024-05" db="EMBL/GenBank/DDBJ databases">
        <title>Culex pipiens pipiens assembly and annotation.</title>
        <authorList>
            <person name="Alout H."/>
            <person name="Durand T."/>
        </authorList>
    </citation>
    <scope>NUCLEOTIDE SEQUENCE [LARGE SCALE GENOMIC DNA]</scope>
    <source>
        <strain evidence="1">HA-2024</strain>
        <tissue evidence="1">Whole body</tissue>
    </source>
</reference>
<protein>
    <submittedName>
        <fullName evidence="1">Uncharacterized protein</fullName>
    </submittedName>
</protein>
<sequence length="177" mass="18922">MTANLSATMDAISAADTNITIQFSLSTSSKLLTCWWKYIGSPATIVTTASSGFQKFLTDEKNAFSRTLTAVSDYAQLAGNNFRSMGTTADYCNSLGLTRPDLKNRTIACLQSLLEYAIPQLNEDLAYQQDIVVQLAATEAGNSIGRAISGINSVAEQAITAARMLPDDVANCFKTGV</sequence>
<keyword evidence="2" id="KW-1185">Reference proteome</keyword>
<comment type="caution">
    <text evidence="1">The sequence shown here is derived from an EMBL/GenBank/DDBJ whole genome shotgun (WGS) entry which is preliminary data.</text>
</comment>
<name>A0ABD1D9I8_CULPP</name>
<dbReference type="EMBL" id="JBEHCU010006752">
    <property type="protein sequence ID" value="KAL1396301.1"/>
    <property type="molecule type" value="Genomic_DNA"/>
</dbReference>
<dbReference type="Proteomes" id="UP001562425">
    <property type="component" value="Unassembled WGS sequence"/>
</dbReference>
<organism evidence="1 2">
    <name type="scientific">Culex pipiens pipiens</name>
    <name type="common">Northern house mosquito</name>
    <dbReference type="NCBI Taxonomy" id="38569"/>
    <lineage>
        <taxon>Eukaryota</taxon>
        <taxon>Metazoa</taxon>
        <taxon>Ecdysozoa</taxon>
        <taxon>Arthropoda</taxon>
        <taxon>Hexapoda</taxon>
        <taxon>Insecta</taxon>
        <taxon>Pterygota</taxon>
        <taxon>Neoptera</taxon>
        <taxon>Endopterygota</taxon>
        <taxon>Diptera</taxon>
        <taxon>Nematocera</taxon>
        <taxon>Culicoidea</taxon>
        <taxon>Culicidae</taxon>
        <taxon>Culicinae</taxon>
        <taxon>Culicini</taxon>
        <taxon>Culex</taxon>
        <taxon>Culex</taxon>
    </lineage>
</organism>
<accession>A0ABD1D9I8</accession>
<evidence type="ECO:0000313" key="1">
    <source>
        <dbReference type="EMBL" id="KAL1396301.1"/>
    </source>
</evidence>
<proteinExistence type="predicted"/>
<evidence type="ECO:0000313" key="2">
    <source>
        <dbReference type="Proteomes" id="UP001562425"/>
    </source>
</evidence>
<dbReference type="AlphaFoldDB" id="A0ABD1D9I8"/>